<feature type="region of interest" description="Disordered" evidence="1">
    <location>
        <begin position="488"/>
        <end position="554"/>
    </location>
</feature>
<feature type="region of interest" description="Disordered" evidence="1">
    <location>
        <begin position="1"/>
        <end position="50"/>
    </location>
</feature>
<feature type="transmembrane region" description="Helical" evidence="2">
    <location>
        <begin position="232"/>
        <end position="256"/>
    </location>
</feature>
<reference evidence="3 4" key="1">
    <citation type="journal article" date="2017" name="BMC Genomics">
        <title>Comparative genomic and phylogenomic analyses of the Bifidobacteriaceae family.</title>
        <authorList>
            <person name="Lugli G.A."/>
            <person name="Milani C."/>
            <person name="Turroni F."/>
            <person name="Duranti S."/>
            <person name="Mancabelli L."/>
            <person name="Mangifesta M."/>
            <person name="Ferrario C."/>
            <person name="Modesto M."/>
            <person name="Mattarelli P."/>
            <person name="Jiri K."/>
            <person name="van Sinderen D."/>
            <person name="Ventura M."/>
        </authorList>
    </citation>
    <scope>NUCLEOTIDE SEQUENCE [LARGE SCALE GENOMIC DNA]</scope>
    <source>
        <strain evidence="3 4">DSM 24742</strain>
    </source>
</reference>
<keyword evidence="2" id="KW-0812">Transmembrane</keyword>
<dbReference type="AlphaFoldDB" id="A0A261F279"/>
<evidence type="ECO:0000313" key="3">
    <source>
        <dbReference type="EMBL" id="OZG53230.1"/>
    </source>
</evidence>
<keyword evidence="2" id="KW-0472">Membrane</keyword>
<feature type="compositionally biased region" description="Low complexity" evidence="1">
    <location>
        <begin position="22"/>
        <end position="44"/>
    </location>
</feature>
<dbReference type="Proteomes" id="UP000216725">
    <property type="component" value="Unassembled WGS sequence"/>
</dbReference>
<feature type="transmembrane region" description="Helical" evidence="2">
    <location>
        <begin position="154"/>
        <end position="173"/>
    </location>
</feature>
<dbReference type="EMBL" id="MWWR01000002">
    <property type="protein sequence ID" value="OZG53230.1"/>
    <property type="molecule type" value="Genomic_DNA"/>
</dbReference>
<comment type="caution">
    <text evidence="3">The sequence shown here is derived from an EMBL/GenBank/DDBJ whole genome shotgun (WGS) entry which is preliminary data.</text>
</comment>
<feature type="transmembrane region" description="Helical" evidence="2">
    <location>
        <begin position="438"/>
        <end position="461"/>
    </location>
</feature>
<feature type="transmembrane region" description="Helical" evidence="2">
    <location>
        <begin position="262"/>
        <end position="282"/>
    </location>
</feature>
<feature type="region of interest" description="Disordered" evidence="1">
    <location>
        <begin position="567"/>
        <end position="626"/>
    </location>
</feature>
<feature type="transmembrane region" description="Helical" evidence="2">
    <location>
        <begin position="72"/>
        <end position="93"/>
    </location>
</feature>
<feature type="compositionally biased region" description="Basic and acidic residues" evidence="1">
    <location>
        <begin position="488"/>
        <end position="503"/>
    </location>
</feature>
<dbReference type="RefSeq" id="WP_094659858.1">
    <property type="nucleotide sequence ID" value="NZ_MWWR01000002.1"/>
</dbReference>
<evidence type="ECO:0000313" key="4">
    <source>
        <dbReference type="Proteomes" id="UP000216725"/>
    </source>
</evidence>
<feature type="transmembrane region" description="Helical" evidence="2">
    <location>
        <begin position="185"/>
        <end position="207"/>
    </location>
</feature>
<accession>A0A261F279</accession>
<feature type="transmembrane region" description="Helical" evidence="2">
    <location>
        <begin position="289"/>
        <end position="311"/>
    </location>
</feature>
<feature type="transmembrane region" description="Helical" evidence="2">
    <location>
        <begin position="380"/>
        <end position="408"/>
    </location>
</feature>
<keyword evidence="4" id="KW-1185">Reference proteome</keyword>
<proteinExistence type="predicted"/>
<evidence type="ECO:0000256" key="2">
    <source>
        <dbReference type="SAM" id="Phobius"/>
    </source>
</evidence>
<feature type="transmembrane region" description="Helical" evidence="2">
    <location>
        <begin position="338"/>
        <end position="359"/>
    </location>
</feature>
<sequence>MTKRPSAGHGSDTTDTEDRDGVASSSIGAATSAGPATSTGVTTSLDDVTLPDADGTRPSAVSRFLRGALWGLFGWFLPTFLLWLVVATCMFMFSMENTTSLTAAIMPVSAATVLTAQGVGVRYQFLDVSVIPLLATIIYLVSGYAFARRLKDGAAPLVGFAAVWVALDMFVYGRSPLTASDAWPVALGKFLVVALVVLVLAHGARAYRAAIGAIKTRVSAPLARTVDLSFRIVRVFALVMATVGIVTFVVWLVVGFDAMRTVASFIGMGNASFWAAFVLSLLWMPDMCLWALSWSAGAGFRIGSFATFTMWQGDARELPAIPIFGILPQPVPNATATLALESIPAVAAFLIAVAFMLSKKRIDIFHRRLKKRPRLASPRSIVDILLSFVTMCLSCIWIVVGCFIAFSLSCGSLGTERLAQLGVTDVAESTRALARPAAIGFFCAFLLMVIVSCIIELVTVLRARREAAQRLETDTDLDAIARTVRTSRSAERDAERHASDSRRVARSARGMHDGADRSGASYGADAALGSEEGGAPRSDDDAAASDVAGGFTEGYDDAMRRAGRTVRSMGRGVSASGASHTLAEPRSVREALDSADFPSESSLHLPEAGETDGAHRNDGAGTPSQG</sequence>
<feature type="transmembrane region" description="Helical" evidence="2">
    <location>
        <begin position="100"/>
        <end position="119"/>
    </location>
</feature>
<organism evidence="3 4">
    <name type="scientific">Pseudoscardovia radai</name>
    <dbReference type="NCBI Taxonomy" id="987066"/>
    <lineage>
        <taxon>Bacteria</taxon>
        <taxon>Bacillati</taxon>
        <taxon>Actinomycetota</taxon>
        <taxon>Actinomycetes</taxon>
        <taxon>Bifidobacteriales</taxon>
        <taxon>Bifidobacteriaceae</taxon>
        <taxon>Pseudoscardovia</taxon>
    </lineage>
</organism>
<gene>
    <name evidence="3" type="ORF">PSRA_0037</name>
</gene>
<feature type="transmembrane region" description="Helical" evidence="2">
    <location>
        <begin position="125"/>
        <end position="147"/>
    </location>
</feature>
<protein>
    <submittedName>
        <fullName evidence="3">Uncharacterized protein</fullName>
    </submittedName>
</protein>
<name>A0A261F279_9BIFI</name>
<keyword evidence="2" id="KW-1133">Transmembrane helix</keyword>
<dbReference type="OrthoDB" id="3742900at2"/>
<dbReference type="Pfam" id="PF19877">
    <property type="entry name" value="DUF6350"/>
    <property type="match status" value="1"/>
</dbReference>
<dbReference type="InterPro" id="IPR045931">
    <property type="entry name" value="DUF6350"/>
</dbReference>
<evidence type="ECO:0000256" key="1">
    <source>
        <dbReference type="SAM" id="MobiDB-lite"/>
    </source>
</evidence>